<keyword evidence="1" id="KW-0732">Signal</keyword>
<feature type="chain" id="PRO_5031359841" description="Secreted protein" evidence="1">
    <location>
        <begin position="22"/>
        <end position="333"/>
    </location>
</feature>
<feature type="signal peptide" evidence="1">
    <location>
        <begin position="1"/>
        <end position="21"/>
    </location>
</feature>
<evidence type="ECO:0008006" key="4">
    <source>
        <dbReference type="Google" id="ProtNLM"/>
    </source>
</evidence>
<dbReference type="RefSeq" id="WP_034430617.1">
    <property type="nucleotide sequence ID" value="NZ_CBTK010000028.1"/>
</dbReference>
<dbReference type="Proteomes" id="UP000019184">
    <property type="component" value="Unassembled WGS sequence"/>
</dbReference>
<evidence type="ECO:0000313" key="3">
    <source>
        <dbReference type="Proteomes" id="UP000019184"/>
    </source>
</evidence>
<comment type="caution">
    <text evidence="2">The sequence shown here is derived from an EMBL/GenBank/DDBJ whole genome shotgun (WGS) entry which is preliminary data.</text>
</comment>
<name>A0A7U7J2Q6_9GAMM</name>
<gene>
    <name evidence="2" type="ORF">BN874_1230073</name>
</gene>
<dbReference type="AlphaFoldDB" id="A0A7U7J2Q6"/>
<proteinExistence type="predicted"/>
<organism evidence="2 3">
    <name type="scientific">Candidatus Contendobacter odensis Run_B_J11</name>
    <dbReference type="NCBI Taxonomy" id="1400861"/>
    <lineage>
        <taxon>Bacteria</taxon>
        <taxon>Pseudomonadati</taxon>
        <taxon>Pseudomonadota</taxon>
        <taxon>Gammaproteobacteria</taxon>
        <taxon>Candidatus Competibacteraceae</taxon>
        <taxon>Candidatus Contendibacter</taxon>
    </lineage>
</organism>
<keyword evidence="3" id="KW-1185">Reference proteome</keyword>
<reference evidence="2 3" key="1">
    <citation type="journal article" date="2014" name="ISME J.">
        <title>Candidatus Competibacter-lineage genomes retrieved from metagenomes reveal functional metabolic diversity.</title>
        <authorList>
            <person name="McIlroy S.J."/>
            <person name="Albertsen M."/>
            <person name="Andresen E.K."/>
            <person name="Saunders A.M."/>
            <person name="Kristiansen R."/>
            <person name="Stokholm-Bjerregaard M."/>
            <person name="Nielsen K.L."/>
            <person name="Nielsen P.H."/>
        </authorList>
    </citation>
    <scope>NUCLEOTIDE SEQUENCE [LARGE SCALE GENOMIC DNA]</scope>
    <source>
        <strain evidence="2 3">Run_B_J11</strain>
    </source>
</reference>
<accession>A0A7U7J2Q6</accession>
<dbReference type="OrthoDB" id="9255667at2"/>
<dbReference type="EMBL" id="CBTK010000028">
    <property type="protein sequence ID" value="CDH43563.1"/>
    <property type="molecule type" value="Genomic_DNA"/>
</dbReference>
<protein>
    <recommendedName>
        <fullName evidence="4">Secreted protein</fullName>
    </recommendedName>
</protein>
<evidence type="ECO:0000313" key="2">
    <source>
        <dbReference type="EMBL" id="CDH43563.1"/>
    </source>
</evidence>
<evidence type="ECO:0000256" key="1">
    <source>
        <dbReference type="SAM" id="SignalP"/>
    </source>
</evidence>
<sequence>MIPWRTSLKLMFLIVVFSASATDINAPAIPPPTESNAAAVAAISRQMEVFSRDLEQLRLFMGVAKVSELDIGIRSDLPRDLYFQTLTLWQKTDRLMFEVVRTHSPAPSVPVGDIDMQDILPTLQQAHRLLRQIMGELKLAETTEMALVPLATDLFTAILNLNRQLDSLLERHFAPTDVYTEVTLAVGYAARLLAHYPDAIRIPAEPPFEPNKLPSDVYRRLIACLQSITRLFQALELPVLTVDIRQIDTTHLTPNDVFVVASLIVSQLDLLHKHLGIAKLPPQSIYPGLKFPAHSYQRAGILQAQLEQLECYASAHCSTPSGNIRHESDTPEK</sequence>